<sequence>MVRIAVCYPNCSKAITFKDGKEKSFNLSLGLYKSNIPYRPWEASYKDVIEYLEVIHSKSSQPFDYLIVILDNDFNNAFRKIFIEIAASWKFKDVQIIDSFHLSLFGSVYALKISPNQNDILWEISLFRDHIRCKIWTYNLEDGWHFSRVVSHEYEGETPSNLDLHELRLKLGIFNQSNIPYIMLHHFGKEQKQDFEQMFPFSKNPTFPNSLSDKKPCKMALKYGRGLCGELRYLQYRCQPILNRIIEVKTENVEIVEMGRFETLPSTKISSIDPEQKNVLEVNFIS</sequence>
<evidence type="ECO:0000313" key="2">
    <source>
        <dbReference type="WBParaSite" id="ES5_v2.g13740.t1"/>
    </source>
</evidence>
<proteinExistence type="predicted"/>
<dbReference type="WBParaSite" id="ES5_v2.g13740.t1">
    <property type="protein sequence ID" value="ES5_v2.g13740.t1"/>
    <property type="gene ID" value="ES5_v2.g13740"/>
</dbReference>
<dbReference type="Proteomes" id="UP000887579">
    <property type="component" value="Unplaced"/>
</dbReference>
<name>A0AC34F946_9BILA</name>
<protein>
    <submittedName>
        <fullName evidence="2">Uncharacterized protein</fullName>
    </submittedName>
</protein>
<evidence type="ECO:0000313" key="1">
    <source>
        <dbReference type="Proteomes" id="UP000887579"/>
    </source>
</evidence>
<accession>A0AC34F946</accession>
<reference evidence="2" key="1">
    <citation type="submission" date="2022-11" db="UniProtKB">
        <authorList>
            <consortium name="WormBaseParasite"/>
        </authorList>
    </citation>
    <scope>IDENTIFICATION</scope>
</reference>
<organism evidence="1 2">
    <name type="scientific">Panagrolaimus sp. ES5</name>
    <dbReference type="NCBI Taxonomy" id="591445"/>
    <lineage>
        <taxon>Eukaryota</taxon>
        <taxon>Metazoa</taxon>
        <taxon>Ecdysozoa</taxon>
        <taxon>Nematoda</taxon>
        <taxon>Chromadorea</taxon>
        <taxon>Rhabditida</taxon>
        <taxon>Tylenchina</taxon>
        <taxon>Panagrolaimomorpha</taxon>
        <taxon>Panagrolaimoidea</taxon>
        <taxon>Panagrolaimidae</taxon>
        <taxon>Panagrolaimus</taxon>
    </lineage>
</organism>